<feature type="region of interest" description="Disordered" evidence="1">
    <location>
        <begin position="202"/>
        <end position="222"/>
    </location>
</feature>
<dbReference type="OrthoDB" id="2100128at2759"/>
<evidence type="ECO:0000313" key="2">
    <source>
        <dbReference type="EMBL" id="TFK52187.1"/>
    </source>
</evidence>
<evidence type="ECO:0000313" key="3">
    <source>
        <dbReference type="Proteomes" id="UP000305948"/>
    </source>
</evidence>
<dbReference type="PANTHER" id="PTHR39398">
    <property type="entry name" value="YALI0F14311P"/>
    <property type="match status" value="1"/>
</dbReference>
<name>A0A5C3N5R1_9AGAM</name>
<evidence type="ECO:0000256" key="1">
    <source>
        <dbReference type="SAM" id="MobiDB-lite"/>
    </source>
</evidence>
<dbReference type="STRING" id="5364.A0A5C3N5R1"/>
<dbReference type="EMBL" id="ML213509">
    <property type="protein sequence ID" value="TFK52187.1"/>
    <property type="molecule type" value="Genomic_DNA"/>
</dbReference>
<dbReference type="AlphaFoldDB" id="A0A5C3N5R1"/>
<reference evidence="2 3" key="1">
    <citation type="journal article" date="2019" name="Nat. Ecol. Evol.">
        <title>Megaphylogeny resolves global patterns of mushroom evolution.</title>
        <authorList>
            <person name="Varga T."/>
            <person name="Krizsan K."/>
            <person name="Foldi C."/>
            <person name="Dima B."/>
            <person name="Sanchez-Garcia M."/>
            <person name="Sanchez-Ramirez S."/>
            <person name="Szollosi G.J."/>
            <person name="Szarkandi J.G."/>
            <person name="Papp V."/>
            <person name="Albert L."/>
            <person name="Andreopoulos W."/>
            <person name="Angelini C."/>
            <person name="Antonin V."/>
            <person name="Barry K.W."/>
            <person name="Bougher N.L."/>
            <person name="Buchanan P."/>
            <person name="Buyck B."/>
            <person name="Bense V."/>
            <person name="Catcheside P."/>
            <person name="Chovatia M."/>
            <person name="Cooper J."/>
            <person name="Damon W."/>
            <person name="Desjardin D."/>
            <person name="Finy P."/>
            <person name="Geml J."/>
            <person name="Haridas S."/>
            <person name="Hughes K."/>
            <person name="Justo A."/>
            <person name="Karasinski D."/>
            <person name="Kautmanova I."/>
            <person name="Kiss B."/>
            <person name="Kocsube S."/>
            <person name="Kotiranta H."/>
            <person name="LaButti K.M."/>
            <person name="Lechner B.E."/>
            <person name="Liimatainen K."/>
            <person name="Lipzen A."/>
            <person name="Lukacs Z."/>
            <person name="Mihaltcheva S."/>
            <person name="Morgado L.N."/>
            <person name="Niskanen T."/>
            <person name="Noordeloos M.E."/>
            <person name="Ohm R.A."/>
            <person name="Ortiz-Santana B."/>
            <person name="Ovrebo C."/>
            <person name="Racz N."/>
            <person name="Riley R."/>
            <person name="Savchenko A."/>
            <person name="Shiryaev A."/>
            <person name="Soop K."/>
            <person name="Spirin V."/>
            <person name="Szebenyi C."/>
            <person name="Tomsovsky M."/>
            <person name="Tulloss R.E."/>
            <person name="Uehling J."/>
            <person name="Grigoriev I.V."/>
            <person name="Vagvolgyi C."/>
            <person name="Papp T."/>
            <person name="Martin F.M."/>
            <person name="Miettinen O."/>
            <person name="Hibbett D.S."/>
            <person name="Nagy L.G."/>
        </authorList>
    </citation>
    <scope>NUCLEOTIDE SEQUENCE [LARGE SCALE GENOMIC DNA]</scope>
    <source>
        <strain evidence="2 3">OMC1185</strain>
    </source>
</reference>
<proteinExistence type="predicted"/>
<sequence length="320" mass="35698">MNLIASPSRSSGLEKDGDTLKDFKVQEEYRDFIQGKLDSCLQKFPPSGDATQSTQRTEVEQNILILFRKLREGISSSHRKDEFALEVYETSLVLATLFRTPLQATTTLSYLLPGLYYASSSESLRQQGRLSITLISLLHHLVAAYPSQAPFHQHLPIIPASFLPRGSQASKWISSIASALRTNDYMKLGALTQLSAIQEATSGTNEKLATPSPSESHLKSSTRHLDPGLANEALLTLVDALRTKARARIWLTLRSAYRELWCQSEYDTSEWLESTLALKSLKAGQASTDAGMWLGEREKEGDVRKKEGSDSRWILIKPKQ</sequence>
<feature type="compositionally biased region" description="Polar residues" evidence="1">
    <location>
        <begin position="202"/>
        <end position="215"/>
    </location>
</feature>
<accession>A0A5C3N5R1</accession>
<dbReference type="Proteomes" id="UP000305948">
    <property type="component" value="Unassembled WGS sequence"/>
</dbReference>
<dbReference type="PANTHER" id="PTHR39398:SF1">
    <property type="entry name" value="CSN8_PSMD8_EIF3K DOMAIN-CONTAINING PROTEIN"/>
    <property type="match status" value="1"/>
</dbReference>
<gene>
    <name evidence="2" type="ORF">OE88DRAFT_1734227</name>
</gene>
<keyword evidence="3" id="KW-1185">Reference proteome</keyword>
<protein>
    <submittedName>
        <fullName evidence="2">Uncharacterized protein</fullName>
    </submittedName>
</protein>
<organism evidence="2 3">
    <name type="scientific">Heliocybe sulcata</name>
    <dbReference type="NCBI Taxonomy" id="5364"/>
    <lineage>
        <taxon>Eukaryota</taxon>
        <taxon>Fungi</taxon>
        <taxon>Dikarya</taxon>
        <taxon>Basidiomycota</taxon>
        <taxon>Agaricomycotina</taxon>
        <taxon>Agaricomycetes</taxon>
        <taxon>Gloeophyllales</taxon>
        <taxon>Gloeophyllaceae</taxon>
        <taxon>Heliocybe</taxon>
    </lineage>
</organism>